<accession>A0ACC0V7C8</accession>
<name>A0ACC0V7C8_9HYPO</name>
<evidence type="ECO:0000313" key="2">
    <source>
        <dbReference type="Proteomes" id="UP001163324"/>
    </source>
</evidence>
<sequence length="308" mass="33259">MAAQVESHDTKSMQLDQLEEHRNSYPPLPAYEAGPNSDLPAVSPSTSTSSLPQYEDVAGSSASPSGFTPTLNLQVENRGVAMVALPLPPRPVPIDVYAVNQDGTLGALAYQSVRQERSSGNSTLHRGSGNRELLSTSTYRFGPGRPPKIQLCGVEGQQHLPGFSEELAVEGNSPRTRAARIRTHLGTFSWRYASKAEREEVGGSNVHSLLVLDRITTVELQGGKTGEQARRVAQLVRDDEFRTAGSSKRSAGNGGRLMMDLREWSGGKVEAGWMEVFVVTSLLVMLKREVDRRRAVQFAVIMGGGGGS</sequence>
<dbReference type="Proteomes" id="UP001163324">
    <property type="component" value="Chromosome 3"/>
</dbReference>
<proteinExistence type="predicted"/>
<organism evidence="1 2">
    <name type="scientific">Trichothecium roseum</name>
    <dbReference type="NCBI Taxonomy" id="47278"/>
    <lineage>
        <taxon>Eukaryota</taxon>
        <taxon>Fungi</taxon>
        <taxon>Dikarya</taxon>
        <taxon>Ascomycota</taxon>
        <taxon>Pezizomycotina</taxon>
        <taxon>Sordariomycetes</taxon>
        <taxon>Hypocreomycetidae</taxon>
        <taxon>Hypocreales</taxon>
        <taxon>Hypocreales incertae sedis</taxon>
        <taxon>Trichothecium</taxon>
    </lineage>
</organism>
<reference evidence="1" key="1">
    <citation type="submission" date="2022-10" db="EMBL/GenBank/DDBJ databases">
        <title>Complete Genome of Trichothecium roseum strain YXFP-22015, a Plant Pathogen Isolated from Citrus.</title>
        <authorList>
            <person name="Wang Y."/>
            <person name="Zhu L."/>
        </authorList>
    </citation>
    <scope>NUCLEOTIDE SEQUENCE</scope>
    <source>
        <strain evidence="1">YXFP-22015</strain>
    </source>
</reference>
<keyword evidence="2" id="KW-1185">Reference proteome</keyword>
<protein>
    <submittedName>
        <fullName evidence="1">Uncharacterized protein</fullName>
    </submittedName>
</protein>
<comment type="caution">
    <text evidence="1">The sequence shown here is derived from an EMBL/GenBank/DDBJ whole genome shotgun (WGS) entry which is preliminary data.</text>
</comment>
<dbReference type="EMBL" id="CM047942">
    <property type="protein sequence ID" value="KAI9901805.1"/>
    <property type="molecule type" value="Genomic_DNA"/>
</dbReference>
<evidence type="ECO:0000313" key="1">
    <source>
        <dbReference type="EMBL" id="KAI9901805.1"/>
    </source>
</evidence>
<gene>
    <name evidence="1" type="ORF">N3K66_003622</name>
</gene>